<evidence type="ECO:0000313" key="11">
    <source>
        <dbReference type="Proteomes" id="UP001333818"/>
    </source>
</evidence>
<dbReference type="Pfam" id="PF13844">
    <property type="entry name" value="Glyco_transf_41"/>
    <property type="match status" value="2"/>
</dbReference>
<evidence type="ECO:0000256" key="1">
    <source>
        <dbReference type="ARBA" id="ARBA00004922"/>
    </source>
</evidence>
<gene>
    <name evidence="10" type="ORF">V2H45_02275</name>
</gene>
<dbReference type="Gene3D" id="3.40.50.11380">
    <property type="match status" value="1"/>
</dbReference>
<reference evidence="10" key="1">
    <citation type="submission" date="2024-01" db="EMBL/GenBank/DDBJ databases">
        <title>Bank of Algae and Cyanobacteria of the Azores (BACA) strain genomes.</title>
        <authorList>
            <person name="Luz R."/>
            <person name="Cordeiro R."/>
            <person name="Fonseca A."/>
            <person name="Goncalves V."/>
        </authorList>
    </citation>
    <scope>NUCLEOTIDE SEQUENCE</scope>
    <source>
        <strain evidence="10">BACA0141</strain>
    </source>
</reference>
<organism evidence="10 11">
    <name type="scientific">Tumidithrix elongata BACA0141</name>
    <dbReference type="NCBI Taxonomy" id="2716417"/>
    <lineage>
        <taxon>Bacteria</taxon>
        <taxon>Bacillati</taxon>
        <taxon>Cyanobacteriota</taxon>
        <taxon>Cyanophyceae</taxon>
        <taxon>Pseudanabaenales</taxon>
        <taxon>Pseudanabaenaceae</taxon>
        <taxon>Tumidithrix</taxon>
        <taxon>Tumidithrix elongata</taxon>
    </lineage>
</organism>
<dbReference type="SUPFAM" id="SSF48452">
    <property type="entry name" value="TPR-like"/>
    <property type="match status" value="1"/>
</dbReference>
<comment type="similarity">
    <text evidence="2">Belongs to the glycosyltransferase 41 family. O-GlcNAc transferase subfamily.</text>
</comment>
<dbReference type="RefSeq" id="WP_330481991.1">
    <property type="nucleotide sequence ID" value="NZ_JAZBJZ010000005.1"/>
</dbReference>
<dbReference type="Pfam" id="PF13424">
    <property type="entry name" value="TPR_12"/>
    <property type="match status" value="1"/>
</dbReference>
<protein>
    <recommendedName>
        <fullName evidence="3">protein O-GlcNAc transferase</fullName>
        <ecNumber evidence="3">2.4.1.255</ecNumber>
    </recommendedName>
</protein>
<keyword evidence="6" id="KW-0677">Repeat</keyword>
<feature type="repeat" description="TPR" evidence="8">
    <location>
        <begin position="177"/>
        <end position="210"/>
    </location>
</feature>
<feature type="repeat" description="TPR" evidence="8">
    <location>
        <begin position="39"/>
        <end position="72"/>
    </location>
</feature>
<feature type="repeat" description="TPR" evidence="8">
    <location>
        <begin position="109"/>
        <end position="142"/>
    </location>
</feature>
<dbReference type="Pfam" id="PF00515">
    <property type="entry name" value="TPR_1"/>
    <property type="match status" value="1"/>
</dbReference>
<dbReference type="SMART" id="SM00028">
    <property type="entry name" value="TPR"/>
    <property type="match status" value="7"/>
</dbReference>
<keyword evidence="11" id="KW-1185">Reference proteome</keyword>
<evidence type="ECO:0000256" key="6">
    <source>
        <dbReference type="ARBA" id="ARBA00022737"/>
    </source>
</evidence>
<accession>A0AAW9PQ22</accession>
<dbReference type="SUPFAM" id="SSF53756">
    <property type="entry name" value="UDP-Glycosyltransferase/glycogen phosphorylase"/>
    <property type="match status" value="1"/>
</dbReference>
<comment type="pathway">
    <text evidence="1">Protein modification; protein glycosylation.</text>
</comment>
<dbReference type="PANTHER" id="PTHR44835:SF1">
    <property type="entry name" value="PROTEIN O-GLCNAC TRANSFERASE"/>
    <property type="match status" value="1"/>
</dbReference>
<keyword evidence="7 8" id="KW-0802">TPR repeat</keyword>
<dbReference type="PANTHER" id="PTHR44835">
    <property type="entry name" value="UDP-N-ACETYLGLUCOSAMINE--PEPTIDE N-ACETYLGLUCOSAMINYLTRANSFERASE SPINDLY-RELATED"/>
    <property type="match status" value="1"/>
</dbReference>
<dbReference type="Gene3D" id="1.25.40.10">
    <property type="entry name" value="Tetratricopeptide repeat domain"/>
    <property type="match status" value="3"/>
</dbReference>
<dbReference type="Proteomes" id="UP001333818">
    <property type="component" value="Unassembled WGS sequence"/>
</dbReference>
<dbReference type="PROSITE" id="PS50005">
    <property type="entry name" value="TPR"/>
    <property type="match status" value="6"/>
</dbReference>
<dbReference type="EMBL" id="JAZBJZ010000005">
    <property type="protein sequence ID" value="MEE3715567.1"/>
    <property type="molecule type" value="Genomic_DNA"/>
</dbReference>
<feature type="repeat" description="TPR" evidence="8">
    <location>
        <begin position="143"/>
        <end position="176"/>
    </location>
</feature>
<dbReference type="AlphaFoldDB" id="A0AAW9PQ22"/>
<dbReference type="InterPro" id="IPR011990">
    <property type="entry name" value="TPR-like_helical_dom_sf"/>
</dbReference>
<feature type="repeat" description="TPR" evidence="8">
    <location>
        <begin position="211"/>
        <end position="244"/>
    </location>
</feature>
<proteinExistence type="inferred from homology"/>
<keyword evidence="4" id="KW-0328">Glycosyltransferase</keyword>
<evidence type="ECO:0000256" key="8">
    <source>
        <dbReference type="PROSITE-ProRule" id="PRU00339"/>
    </source>
</evidence>
<evidence type="ECO:0000259" key="9">
    <source>
        <dbReference type="Pfam" id="PF13844"/>
    </source>
</evidence>
<evidence type="ECO:0000256" key="7">
    <source>
        <dbReference type="ARBA" id="ARBA00022803"/>
    </source>
</evidence>
<dbReference type="PROSITE" id="PS50293">
    <property type="entry name" value="TPR_REGION"/>
    <property type="match status" value="3"/>
</dbReference>
<evidence type="ECO:0000256" key="4">
    <source>
        <dbReference type="ARBA" id="ARBA00022676"/>
    </source>
</evidence>
<feature type="domain" description="O-GlcNAc transferase C-terminal" evidence="9">
    <location>
        <begin position="517"/>
        <end position="697"/>
    </location>
</feature>
<name>A0AAW9PQ22_9CYAN</name>
<feature type="domain" description="O-GlcNAc transferase C-terminal" evidence="9">
    <location>
        <begin position="355"/>
        <end position="503"/>
    </location>
</feature>
<sequence length="724" mass="82865">MSDEWMNQLELARLHLSQGQLEEASHLCELCLEANSDFAEAYWLLGDIRNRQGRQSEVMPYKQKALELKPSLIPPETHNHLGIVFIKEKNLDAAIASFKRAIFLKPQYVDAHYNLGNALTEQDLIEQAIGCYETVLEIEPTYINALVNLGTLLTKQGKFDIAIEYLQRTLELQPDCAEVYSNLGSIAYQRGKTIEAIEHYQTSLSIDPTTPEVYFNLGLALFMDGQVEAAIAVCEKSIELDPDSNAYQLFYLALPILYDTVEQIDAWRQRAIWGLEQFSQTIRMKLDTPVASEAEFNKNRQWCLNSILSITNFYLAYQAQNDVEFQYQYGQLIQEIVAARYPQWSWENHRPMPVLKAGEKIRIGYLSAYLCDHAATRLVLNWLRYSDSEQFEIYSYFIGKKPDEVTKEFQQASHCFHHIPDDFAAIADRVTKDNLHILVFTDIGMYPYTTPLAAMRLAPMQCTCWAHPVTSGLSTIDYFLSSERMEPENAETHYTEELIRLPNIAISYPKPILPETLKPRSHFHLSDDAILYFCSQSLYKYLPQHDYIFAEIAKLVPSANFLFLGHKSAYVTQRFCNRLERTFADYGLSFQAHCVFLPSLVKAEYLNVHILSDVFLDSFGWSGGNTTLEAIACDSPVVTCPGDFMRGRHAYGILQMLGVTDTIASTEAEYVEIAVRLGLDLDWRNHILEKMKARHHSLYDDRTCIAALEDFFKQKVNSRNGKGV</sequence>
<evidence type="ECO:0000256" key="2">
    <source>
        <dbReference type="ARBA" id="ARBA00005386"/>
    </source>
</evidence>
<dbReference type="GO" id="GO:0097363">
    <property type="term" value="F:protein O-acetylglucosaminyltransferase activity"/>
    <property type="evidence" value="ECO:0007669"/>
    <property type="project" value="UniProtKB-EC"/>
</dbReference>
<evidence type="ECO:0000256" key="3">
    <source>
        <dbReference type="ARBA" id="ARBA00011970"/>
    </source>
</evidence>
<feature type="repeat" description="TPR" evidence="8">
    <location>
        <begin position="75"/>
        <end position="108"/>
    </location>
</feature>
<comment type="caution">
    <text evidence="10">The sequence shown here is derived from an EMBL/GenBank/DDBJ whole genome shotgun (WGS) entry which is preliminary data.</text>
</comment>
<keyword evidence="5" id="KW-0808">Transferase</keyword>
<dbReference type="Pfam" id="PF13414">
    <property type="entry name" value="TPR_11"/>
    <property type="match status" value="1"/>
</dbReference>
<dbReference type="Gene3D" id="3.40.50.2000">
    <property type="entry name" value="Glycogen Phosphorylase B"/>
    <property type="match status" value="1"/>
</dbReference>
<dbReference type="Pfam" id="PF13432">
    <property type="entry name" value="TPR_16"/>
    <property type="match status" value="1"/>
</dbReference>
<dbReference type="InterPro" id="IPR019734">
    <property type="entry name" value="TPR_rpt"/>
</dbReference>
<evidence type="ECO:0000256" key="5">
    <source>
        <dbReference type="ARBA" id="ARBA00022679"/>
    </source>
</evidence>
<dbReference type="InterPro" id="IPR051939">
    <property type="entry name" value="Glycosyltr_41/O-GlcNAc_trsf"/>
</dbReference>
<dbReference type="InterPro" id="IPR029489">
    <property type="entry name" value="OGT/SEC/SPY_C"/>
</dbReference>
<evidence type="ECO:0000313" key="10">
    <source>
        <dbReference type="EMBL" id="MEE3715567.1"/>
    </source>
</evidence>
<dbReference type="EC" id="2.4.1.255" evidence="3"/>